<protein>
    <submittedName>
        <fullName evidence="2">Uncharacterized protein</fullName>
    </submittedName>
</protein>
<organism evidence="2 3">
    <name type="scientific">Symbiodinium natans</name>
    <dbReference type="NCBI Taxonomy" id="878477"/>
    <lineage>
        <taxon>Eukaryota</taxon>
        <taxon>Sar</taxon>
        <taxon>Alveolata</taxon>
        <taxon>Dinophyceae</taxon>
        <taxon>Suessiales</taxon>
        <taxon>Symbiodiniaceae</taxon>
        <taxon>Symbiodinium</taxon>
    </lineage>
</organism>
<dbReference type="OrthoDB" id="406234at2759"/>
<evidence type="ECO:0000313" key="2">
    <source>
        <dbReference type="EMBL" id="CAE7264331.1"/>
    </source>
</evidence>
<gene>
    <name evidence="2" type="ORF">SNAT2548_LOCUS13915</name>
</gene>
<keyword evidence="3" id="KW-1185">Reference proteome</keyword>
<reference evidence="2" key="1">
    <citation type="submission" date="2021-02" db="EMBL/GenBank/DDBJ databases">
        <authorList>
            <person name="Dougan E. K."/>
            <person name="Rhodes N."/>
            <person name="Thang M."/>
            <person name="Chan C."/>
        </authorList>
    </citation>
    <scope>NUCLEOTIDE SEQUENCE</scope>
</reference>
<dbReference type="EMBL" id="CAJNDS010001546">
    <property type="protein sequence ID" value="CAE7264331.1"/>
    <property type="molecule type" value="Genomic_DNA"/>
</dbReference>
<name>A0A812MJ37_9DINO</name>
<comment type="caution">
    <text evidence="2">The sequence shown here is derived from an EMBL/GenBank/DDBJ whole genome shotgun (WGS) entry which is preliminary data.</text>
</comment>
<feature type="region of interest" description="Disordered" evidence="1">
    <location>
        <begin position="1"/>
        <end position="71"/>
    </location>
</feature>
<evidence type="ECO:0000256" key="1">
    <source>
        <dbReference type="SAM" id="MobiDB-lite"/>
    </source>
</evidence>
<proteinExistence type="predicted"/>
<feature type="compositionally biased region" description="Basic residues" evidence="1">
    <location>
        <begin position="17"/>
        <end position="29"/>
    </location>
</feature>
<dbReference type="AlphaFoldDB" id="A0A812MJ37"/>
<evidence type="ECO:0000313" key="3">
    <source>
        <dbReference type="Proteomes" id="UP000604046"/>
    </source>
</evidence>
<sequence>MKRPAAAAEISGDSGTKKKASKNGSKKKPAGAASTASSLQRAVEDAVGETKHGEAHDDDEGGDNDGGGCIVRRDKGKGEKFAAMLKANALPPHIEHLYNVVAKSKSSPREFRTSIINSLFIKRSNGRYELDDSKPLFVESKEVYERKFGRDTSTAYPRLVMRGMFFANCETAMQQAIEAGDITEVADPSGKDPGTKYYSFRKITVGTEHGTTHRQNLEKKKTATKEQAHSLGDMILALGWTFQYKGHEKIEPGAKMPASMVGLLNQAVDANTKLNTEALKLMPKLESSSPDNFAALKKNYIASTKHVADMKHMLHFKEHPDGGQTLSKATFDAFMVAVATDTKAFNEEVEVAKARLRAKVVDPFWPQTVQELAKAACRDVLAALSSAARKRGHRDEEDDEVAETPPALFVPELDVLGKLGSSGQYPNKIYGELMAKAEAMVKLPACSVHHFSFLKPRQADFKQLVMLPHVLFAHMYHNEKHMWQKVVHGTPERLEQFWAAVKADPPHPAWVNHPLRLQEEAGERSTSKCIALSLHGDEVPVAGLGKVWGRKMVNFSYSSLTGLGSTKNSQFWIWGLFEKVGVKNGPNSTLGQFFKVLRYSLYWLWLGRWPDVDASGEPFPAGSLERHLAGRPLADGWFAVLWSVIGDLDYLATILQLPSHNASQCCALCKATLAGANSWSDFRATAPWRATQWTYESWRAWEGRSPNPLFTLPGVSALSVHLDWLHSKYLGIDQFTFGSVLTLLTCQMMPASEQTNLNSCWDFIVAYYREHKTKVRFSYLNRLTMFLRQSGCPKLRGKAAEIRHFVHPVLALWKHHMNGALLLHRQIRYMLEANAFLEDMLTEYEQEVALPAEQAALFQDACCTMLSLHGQIAKHFADEGLDLFNLTSKSHMVQHIALLARCVSPRQVWCFVGEDFQMKIQRLAMASMKGNSPPGAANKMMRHYRLALDLVSRKEHDEAEIF</sequence>
<feature type="compositionally biased region" description="Basic and acidic residues" evidence="1">
    <location>
        <begin position="42"/>
        <end position="55"/>
    </location>
</feature>
<accession>A0A812MJ37</accession>
<dbReference type="Proteomes" id="UP000604046">
    <property type="component" value="Unassembled WGS sequence"/>
</dbReference>